<dbReference type="InterPro" id="IPR005511">
    <property type="entry name" value="SMP-30"/>
</dbReference>
<dbReference type="InterPro" id="IPR011042">
    <property type="entry name" value="6-blade_b-propeller_TolB-like"/>
</dbReference>
<comment type="cofactor">
    <cofactor evidence="3">
        <name>Zn(2+)</name>
        <dbReference type="ChEBI" id="CHEBI:29105"/>
    </cofactor>
    <text evidence="3">Binds 1 divalent metal cation per subunit.</text>
</comment>
<dbReference type="Proteomes" id="UP000316199">
    <property type="component" value="Unassembled WGS sequence"/>
</dbReference>
<feature type="domain" description="SMP-30/Gluconolactonase/LRE-like region" evidence="4">
    <location>
        <begin position="14"/>
        <end position="253"/>
    </location>
</feature>
<dbReference type="SUPFAM" id="SSF63829">
    <property type="entry name" value="Calcium-dependent phosphotriesterase"/>
    <property type="match status" value="1"/>
</dbReference>
<keyword evidence="3" id="KW-0862">Zinc</keyword>
<dbReference type="AlphaFoldDB" id="A0A520RW80"/>
<dbReference type="PANTHER" id="PTHR10907:SF47">
    <property type="entry name" value="REGUCALCIN"/>
    <property type="match status" value="1"/>
</dbReference>
<dbReference type="PANTHER" id="PTHR10907">
    <property type="entry name" value="REGUCALCIN"/>
    <property type="match status" value="1"/>
</dbReference>
<feature type="binding site" evidence="3">
    <location>
        <position position="16"/>
    </location>
    <ligand>
        <name>a divalent metal cation</name>
        <dbReference type="ChEBI" id="CHEBI:60240"/>
    </ligand>
</feature>
<dbReference type="GO" id="GO:0004341">
    <property type="term" value="F:gluconolactonase activity"/>
    <property type="evidence" value="ECO:0007669"/>
    <property type="project" value="TreeGrafter"/>
</dbReference>
<dbReference type="PRINTS" id="PR01790">
    <property type="entry name" value="SMP30FAMILY"/>
</dbReference>
<evidence type="ECO:0000313" key="5">
    <source>
        <dbReference type="EMBL" id="RZO74500.1"/>
    </source>
</evidence>
<dbReference type="InterPro" id="IPR013658">
    <property type="entry name" value="SGL"/>
</dbReference>
<evidence type="ECO:0000256" key="3">
    <source>
        <dbReference type="PIRSR" id="PIRSR605511-2"/>
    </source>
</evidence>
<reference evidence="5 6" key="1">
    <citation type="submission" date="2019-02" db="EMBL/GenBank/DDBJ databases">
        <title>Prokaryotic population dynamics and viral predation in marine succession experiment using metagenomics: the confinement effect.</title>
        <authorList>
            <person name="Haro-Moreno J.M."/>
            <person name="Rodriguez-Valera F."/>
            <person name="Lopez-Perez M."/>
        </authorList>
    </citation>
    <scope>NUCLEOTIDE SEQUENCE [LARGE SCALE GENOMIC DNA]</scope>
    <source>
        <strain evidence="5">MED-G157</strain>
    </source>
</reference>
<proteinExistence type="inferred from homology"/>
<gene>
    <name evidence="5" type="ORF">EVA68_08920</name>
</gene>
<feature type="binding site" evidence="3">
    <location>
        <position position="98"/>
    </location>
    <ligand>
        <name>substrate</name>
    </ligand>
</feature>
<comment type="similarity">
    <text evidence="1">Belongs to the SMP-30/CGR1 family.</text>
</comment>
<keyword evidence="3" id="KW-0479">Metal-binding</keyword>
<comment type="caution">
    <text evidence="5">The sequence shown here is derived from an EMBL/GenBank/DDBJ whole genome shotgun (WGS) entry which is preliminary data.</text>
</comment>
<feature type="binding site" evidence="3">
    <location>
        <position position="195"/>
    </location>
    <ligand>
        <name>a divalent metal cation</name>
        <dbReference type="ChEBI" id="CHEBI:60240"/>
    </ligand>
</feature>
<evidence type="ECO:0000256" key="1">
    <source>
        <dbReference type="ARBA" id="ARBA00008853"/>
    </source>
</evidence>
<dbReference type="Pfam" id="PF08450">
    <property type="entry name" value="SGL"/>
    <property type="match status" value="1"/>
</dbReference>
<protein>
    <submittedName>
        <fullName evidence="5">SMP-30/gluconolactonase/LRE family protein</fullName>
    </submittedName>
</protein>
<sequence>MIKIEQISNLRNQLGEGPLWDEQLQCLFWVDSLKGEILRLETNGRIDRYNMREMIGSLAIKDNNTAIIALRKGLHFFSFSNQSLKKICDLEKDQFDTRFNDGKTDRQGNFIVGTMCMKYRKNPRAALYRINRELKIEVIEKDVIVANGPCFSPDGTVFYFNDGRRRILAYDYDPKGALTNKRIFFDGRAYGTSSDGATVDADGNVWTALTGSQEIGCISPSGNLTTRISMPVKLPSSVIFGGPNLDELFVTSIKNSGNRVSSEYLAGSLFRIKNLGARGIAETRFKDSS</sequence>
<dbReference type="GO" id="GO:0019853">
    <property type="term" value="P:L-ascorbic acid biosynthetic process"/>
    <property type="evidence" value="ECO:0007669"/>
    <property type="project" value="TreeGrafter"/>
</dbReference>
<evidence type="ECO:0000313" key="6">
    <source>
        <dbReference type="Proteomes" id="UP000316199"/>
    </source>
</evidence>
<feature type="binding site" evidence="3">
    <location>
        <position position="100"/>
    </location>
    <ligand>
        <name>substrate</name>
    </ligand>
</feature>
<dbReference type="EMBL" id="SHAG01000077">
    <property type="protein sequence ID" value="RZO74500.1"/>
    <property type="molecule type" value="Genomic_DNA"/>
</dbReference>
<evidence type="ECO:0000259" key="4">
    <source>
        <dbReference type="Pfam" id="PF08450"/>
    </source>
</evidence>
<dbReference type="GO" id="GO:0005509">
    <property type="term" value="F:calcium ion binding"/>
    <property type="evidence" value="ECO:0007669"/>
    <property type="project" value="TreeGrafter"/>
</dbReference>
<name>A0A520RW80_9GAMM</name>
<dbReference type="Gene3D" id="2.120.10.30">
    <property type="entry name" value="TolB, C-terminal domain"/>
    <property type="match status" value="1"/>
</dbReference>
<evidence type="ECO:0000256" key="2">
    <source>
        <dbReference type="PIRSR" id="PIRSR605511-1"/>
    </source>
</evidence>
<organism evidence="5 6">
    <name type="scientific">OM182 bacterium</name>
    <dbReference type="NCBI Taxonomy" id="2510334"/>
    <lineage>
        <taxon>Bacteria</taxon>
        <taxon>Pseudomonadati</taxon>
        <taxon>Pseudomonadota</taxon>
        <taxon>Gammaproteobacteria</taxon>
        <taxon>OMG group</taxon>
        <taxon>OM182 clade</taxon>
    </lineage>
</organism>
<accession>A0A520RW80</accession>
<feature type="binding site" evidence="3">
    <location>
        <position position="147"/>
    </location>
    <ligand>
        <name>a divalent metal cation</name>
        <dbReference type="ChEBI" id="CHEBI:60240"/>
    </ligand>
</feature>
<feature type="active site" description="Proton donor/acceptor" evidence="2">
    <location>
        <position position="195"/>
    </location>
</feature>